<comment type="caution">
    <text evidence="7">The sequence shown here is derived from an EMBL/GenBank/DDBJ whole genome shotgun (WGS) entry which is preliminary data.</text>
</comment>
<dbReference type="Proteomes" id="UP000186955">
    <property type="component" value="Unassembled WGS sequence"/>
</dbReference>
<dbReference type="InterPro" id="IPR011701">
    <property type="entry name" value="MFS"/>
</dbReference>
<dbReference type="Gene3D" id="1.20.1250.20">
    <property type="entry name" value="MFS general substrate transporter like domains"/>
    <property type="match status" value="1"/>
</dbReference>
<evidence type="ECO:0000256" key="1">
    <source>
        <dbReference type="ARBA" id="ARBA00004141"/>
    </source>
</evidence>
<dbReference type="InterPro" id="IPR036259">
    <property type="entry name" value="MFS_trans_sf"/>
</dbReference>
<evidence type="ECO:0000256" key="2">
    <source>
        <dbReference type="ARBA" id="ARBA00008335"/>
    </source>
</evidence>
<reference evidence="7 8" key="1">
    <citation type="submission" date="2016-10" db="EMBL/GenBank/DDBJ databases">
        <title>Genome sequence of the ascomycete fungus Penicillium subrubescens.</title>
        <authorList>
            <person name="De Vries R.P."/>
            <person name="Peng M."/>
            <person name="Dilokpimol A."/>
            <person name="Hilden K."/>
            <person name="Makela M.R."/>
            <person name="Grigoriev I."/>
            <person name="Riley R."/>
            <person name="Granchi Z."/>
        </authorList>
    </citation>
    <scope>NUCLEOTIDE SEQUENCE [LARGE SCALE GENOMIC DNA]</scope>
    <source>
        <strain evidence="7 8">CBS 132785</strain>
    </source>
</reference>
<dbReference type="PANTHER" id="PTHR23502:SF68">
    <property type="entry name" value="MULTIDRUG TRANSPORTER, PUTATIVE (AFU_ORTHOLOGUE AFUA_3G01120)-RELATED"/>
    <property type="match status" value="1"/>
</dbReference>
<protein>
    <recommendedName>
        <fullName evidence="9">Major facilitator superfamily (MFS) profile domain-containing protein</fullName>
    </recommendedName>
</protein>
<dbReference type="EMBL" id="MNBE01000642">
    <property type="protein sequence ID" value="OKP00947.1"/>
    <property type="molecule type" value="Genomic_DNA"/>
</dbReference>
<keyword evidence="3 6" id="KW-0812">Transmembrane</keyword>
<dbReference type="SUPFAM" id="SSF103473">
    <property type="entry name" value="MFS general substrate transporter"/>
    <property type="match status" value="1"/>
</dbReference>
<keyword evidence="4 6" id="KW-1133">Transmembrane helix</keyword>
<comment type="subcellular location">
    <subcellularLocation>
        <location evidence="1">Membrane</location>
        <topology evidence="1">Multi-pass membrane protein</topology>
    </subcellularLocation>
</comment>
<feature type="transmembrane region" description="Helical" evidence="6">
    <location>
        <begin position="68"/>
        <end position="90"/>
    </location>
</feature>
<dbReference type="PANTHER" id="PTHR23502">
    <property type="entry name" value="MAJOR FACILITATOR SUPERFAMILY"/>
    <property type="match status" value="1"/>
</dbReference>
<dbReference type="STRING" id="1316194.A0A1Q5TL77"/>
<dbReference type="Pfam" id="PF07690">
    <property type="entry name" value="MFS_1"/>
    <property type="match status" value="1"/>
</dbReference>
<feature type="transmembrane region" description="Helical" evidence="6">
    <location>
        <begin position="131"/>
        <end position="152"/>
    </location>
</feature>
<feature type="transmembrane region" description="Helical" evidence="6">
    <location>
        <begin position="27"/>
        <end position="47"/>
    </location>
</feature>
<dbReference type="GO" id="GO:0022857">
    <property type="term" value="F:transmembrane transporter activity"/>
    <property type="evidence" value="ECO:0007669"/>
    <property type="project" value="InterPro"/>
</dbReference>
<organism evidence="7 8">
    <name type="scientific">Penicillium subrubescens</name>
    <dbReference type="NCBI Taxonomy" id="1316194"/>
    <lineage>
        <taxon>Eukaryota</taxon>
        <taxon>Fungi</taxon>
        <taxon>Dikarya</taxon>
        <taxon>Ascomycota</taxon>
        <taxon>Pezizomycotina</taxon>
        <taxon>Eurotiomycetes</taxon>
        <taxon>Eurotiomycetidae</taxon>
        <taxon>Eurotiales</taxon>
        <taxon>Aspergillaceae</taxon>
        <taxon>Penicillium</taxon>
    </lineage>
</organism>
<comment type="similarity">
    <text evidence="2">Belongs to the major facilitator superfamily.</text>
</comment>
<gene>
    <name evidence="7" type="ORF">PENSUB_7528</name>
</gene>
<evidence type="ECO:0000313" key="8">
    <source>
        <dbReference type="Proteomes" id="UP000186955"/>
    </source>
</evidence>
<evidence type="ECO:0000313" key="7">
    <source>
        <dbReference type="EMBL" id="OKP00947.1"/>
    </source>
</evidence>
<proteinExistence type="inferred from homology"/>
<sequence>MYGLLYILFTTYTFVFEGEYRFSSGTAGLAFLGSGVGMLLGLAFAATQSDKRIRSKIASGEPILPEDRLRYTLIIPACLCLPIGLFIYGWSTQYHVHWIVPQIGSAVIGFGMIAILMCIQTYLVDAFTIHAASATAANTVLRSLLGALFPLFGLKLYNKIGLGWGNSVLGFIALAIAPIPIGFRIFGERIRTNPRWQVKF</sequence>
<keyword evidence="5 6" id="KW-0472">Membrane</keyword>
<dbReference type="AlphaFoldDB" id="A0A1Q5TL77"/>
<evidence type="ECO:0008006" key="9">
    <source>
        <dbReference type="Google" id="ProtNLM"/>
    </source>
</evidence>
<evidence type="ECO:0000256" key="4">
    <source>
        <dbReference type="ARBA" id="ARBA00022989"/>
    </source>
</evidence>
<evidence type="ECO:0000256" key="5">
    <source>
        <dbReference type="ARBA" id="ARBA00023136"/>
    </source>
</evidence>
<dbReference type="GO" id="GO:0016020">
    <property type="term" value="C:membrane"/>
    <property type="evidence" value="ECO:0007669"/>
    <property type="project" value="UniProtKB-SubCell"/>
</dbReference>
<keyword evidence="8" id="KW-1185">Reference proteome</keyword>
<name>A0A1Q5TL77_9EURO</name>
<feature type="transmembrane region" description="Helical" evidence="6">
    <location>
        <begin position="96"/>
        <end position="119"/>
    </location>
</feature>
<feature type="transmembrane region" description="Helical" evidence="6">
    <location>
        <begin position="164"/>
        <end position="186"/>
    </location>
</feature>
<accession>A0A1Q5TL77</accession>
<evidence type="ECO:0000256" key="6">
    <source>
        <dbReference type="SAM" id="Phobius"/>
    </source>
</evidence>
<evidence type="ECO:0000256" key="3">
    <source>
        <dbReference type="ARBA" id="ARBA00022692"/>
    </source>
</evidence>